<accession>A0ABV2API8</accession>
<name>A0ABV2API8_9EUKA</name>
<feature type="transmembrane region" description="Helical" evidence="1">
    <location>
        <begin position="38"/>
        <end position="58"/>
    </location>
</feature>
<keyword evidence="1" id="KW-0812">Transmembrane</keyword>
<dbReference type="Proteomes" id="UP001439008">
    <property type="component" value="Unassembled WGS sequence"/>
</dbReference>
<evidence type="ECO:0000256" key="1">
    <source>
        <dbReference type="SAM" id="Phobius"/>
    </source>
</evidence>
<protein>
    <recommendedName>
        <fullName evidence="4">NADH dehydrogenase subunit 6</fullName>
    </recommendedName>
</protein>
<keyword evidence="3" id="KW-1185">Reference proteome</keyword>
<dbReference type="EMBL" id="JBDODL010001513">
    <property type="protein sequence ID" value="MES1921586.1"/>
    <property type="molecule type" value="Genomic_DNA"/>
</dbReference>
<feature type="transmembrane region" description="Helical" evidence="1">
    <location>
        <begin position="172"/>
        <end position="192"/>
    </location>
</feature>
<evidence type="ECO:0000313" key="2">
    <source>
        <dbReference type="EMBL" id="MES1921586.1"/>
    </source>
</evidence>
<comment type="caution">
    <text evidence="2">The sequence shown here is derived from an EMBL/GenBank/DDBJ whole genome shotgun (WGS) entry which is preliminary data.</text>
</comment>
<organism evidence="2 3">
    <name type="scientific">Bonamia ostreae</name>
    <dbReference type="NCBI Taxonomy" id="126728"/>
    <lineage>
        <taxon>Eukaryota</taxon>
        <taxon>Sar</taxon>
        <taxon>Rhizaria</taxon>
        <taxon>Endomyxa</taxon>
        <taxon>Ascetosporea</taxon>
        <taxon>Haplosporida</taxon>
        <taxon>Bonamia</taxon>
    </lineage>
</organism>
<feature type="transmembrane region" description="Helical" evidence="1">
    <location>
        <begin position="70"/>
        <end position="92"/>
    </location>
</feature>
<reference evidence="2 3" key="1">
    <citation type="journal article" date="2024" name="BMC Biol.">
        <title>Comparative genomics of Ascetosporea gives new insight into the evolutionary basis for animal parasitism in Rhizaria.</title>
        <authorList>
            <person name="Hiltunen Thoren M."/>
            <person name="Onut-Brannstrom I."/>
            <person name="Alfjorden A."/>
            <person name="Peckova H."/>
            <person name="Swords F."/>
            <person name="Hooper C."/>
            <person name="Holzer A.S."/>
            <person name="Bass D."/>
            <person name="Burki F."/>
        </authorList>
    </citation>
    <scope>NUCLEOTIDE SEQUENCE [LARGE SCALE GENOMIC DNA]</scope>
    <source>
        <strain evidence="2">20-A016</strain>
    </source>
</reference>
<feature type="transmembrane region" description="Helical" evidence="1">
    <location>
        <begin position="133"/>
        <end position="152"/>
    </location>
</feature>
<keyword evidence="1" id="KW-0472">Membrane</keyword>
<keyword evidence="1" id="KW-1133">Transmembrane helix</keyword>
<sequence>MEPILLFTYSYVHFYVMCTSVVFVALRRNKFPLKFRNRALLCLNMATTSLFGWAMVVLNTPFFEKEVSLFFKHLIKTVFITLINLVYIFRFLDLIAKSSKQRLFGIWINHRKQKRLEQKTGRFDRILMFCQRWNLVMFFLAFCLLMLYPAFLPFLHPVTMKINFYSKEYKPYFLYVILFSMTSFMLFVCFLIRFK</sequence>
<feature type="transmembrane region" description="Helical" evidence="1">
    <location>
        <begin position="6"/>
        <end position="26"/>
    </location>
</feature>
<gene>
    <name evidence="2" type="ORF">MHBO_003118</name>
</gene>
<evidence type="ECO:0000313" key="3">
    <source>
        <dbReference type="Proteomes" id="UP001439008"/>
    </source>
</evidence>
<evidence type="ECO:0008006" key="4">
    <source>
        <dbReference type="Google" id="ProtNLM"/>
    </source>
</evidence>
<proteinExistence type="predicted"/>